<dbReference type="SUPFAM" id="SSF161098">
    <property type="entry name" value="MetI-like"/>
    <property type="match status" value="1"/>
</dbReference>
<dbReference type="GO" id="GO:0055085">
    <property type="term" value="P:transmembrane transport"/>
    <property type="evidence" value="ECO:0007669"/>
    <property type="project" value="InterPro"/>
</dbReference>
<comment type="caution">
    <text evidence="8">The sequence shown here is derived from an EMBL/GenBank/DDBJ whole genome shotgun (WGS) entry which is preliminary data.</text>
</comment>
<dbReference type="Pfam" id="PF00528">
    <property type="entry name" value="BPD_transp_1"/>
    <property type="match status" value="1"/>
</dbReference>
<protein>
    <submittedName>
        <fullName evidence="8">Uncharacterized protein</fullName>
    </submittedName>
</protein>
<dbReference type="CDD" id="cd06261">
    <property type="entry name" value="TM_PBP2"/>
    <property type="match status" value="1"/>
</dbReference>
<reference evidence="8 9" key="1">
    <citation type="journal article" date="2018" name="Arch. Microbiol.">
        <title>New insights into the metabolic potential of the phototrophic purple bacterium Rhodopila globiformis DSM 161(T) from its draft genome sequence and evidence for a vanadium-dependent nitrogenase.</title>
        <authorList>
            <person name="Imhoff J.F."/>
            <person name="Rahn T."/>
            <person name="Kunzel S."/>
            <person name="Neulinger S.C."/>
        </authorList>
    </citation>
    <scope>NUCLEOTIDE SEQUENCE [LARGE SCALE GENOMIC DNA]</scope>
    <source>
        <strain evidence="8 9">DSM 16996</strain>
    </source>
</reference>
<name>A0A2S6NGR2_9HYPH</name>
<evidence type="ECO:0000256" key="7">
    <source>
        <dbReference type="RuleBase" id="RU363032"/>
    </source>
</evidence>
<gene>
    <name evidence="8" type="ORF">CCR94_00685</name>
</gene>
<feature type="transmembrane region" description="Helical" evidence="7">
    <location>
        <begin position="255"/>
        <end position="277"/>
    </location>
</feature>
<feature type="transmembrane region" description="Helical" evidence="7">
    <location>
        <begin position="128"/>
        <end position="147"/>
    </location>
</feature>
<keyword evidence="2 7" id="KW-0813">Transport</keyword>
<evidence type="ECO:0000313" key="9">
    <source>
        <dbReference type="Proteomes" id="UP000239089"/>
    </source>
</evidence>
<comment type="subcellular location">
    <subcellularLocation>
        <location evidence="1 7">Cell membrane</location>
        <topology evidence="1 7">Multi-pass membrane protein</topology>
    </subcellularLocation>
</comment>
<evidence type="ECO:0000256" key="5">
    <source>
        <dbReference type="ARBA" id="ARBA00022989"/>
    </source>
</evidence>
<keyword evidence="6 7" id="KW-0472">Membrane</keyword>
<feature type="transmembrane region" description="Helical" evidence="7">
    <location>
        <begin position="27"/>
        <end position="49"/>
    </location>
</feature>
<comment type="similarity">
    <text evidence="7">Belongs to the binding-protein-dependent transport system permease family.</text>
</comment>
<dbReference type="PANTHER" id="PTHR43386">
    <property type="entry name" value="OLIGOPEPTIDE TRANSPORT SYSTEM PERMEASE PROTEIN APPC"/>
    <property type="match status" value="1"/>
</dbReference>
<evidence type="ECO:0000313" key="8">
    <source>
        <dbReference type="EMBL" id="PPQ33835.1"/>
    </source>
</evidence>
<dbReference type="Gene3D" id="1.10.3720.10">
    <property type="entry name" value="MetI-like"/>
    <property type="match status" value="1"/>
</dbReference>
<feature type="transmembrane region" description="Helical" evidence="7">
    <location>
        <begin position="209"/>
        <end position="235"/>
    </location>
</feature>
<keyword evidence="9" id="KW-1185">Reference proteome</keyword>
<evidence type="ECO:0000256" key="4">
    <source>
        <dbReference type="ARBA" id="ARBA00022692"/>
    </source>
</evidence>
<dbReference type="InterPro" id="IPR000515">
    <property type="entry name" value="MetI-like"/>
</dbReference>
<dbReference type="Proteomes" id="UP000239089">
    <property type="component" value="Unassembled WGS sequence"/>
</dbReference>
<sequence>MTNLLTTAGAAPDLSSRWASKLPLQRFALGLAAAVLATAALAAIFPQLLVDQGPYDIDPTNAFSPPSPQAWFGTDQNGRDVFSRVVYGARASLFIGIVAISIALFLGAVLGITAALGGRWLDLTIRRFIDVLYAFPGMVLALVVISVLGVSELTMAIAVGAASAAGYAHIIRAQALIVTRSDYVAAARALGHSPARVLIRTILPNIVRILLPLATLGVGQTIVWATGLSFLGLGAKPPAAEWGAMLSDSRNYVSLAWWLTVFPGAAIAVTALSLTVIGKSLQARVEGGRVG</sequence>
<dbReference type="RefSeq" id="WP_104505972.1">
    <property type="nucleotide sequence ID" value="NZ_JACIGC010000049.1"/>
</dbReference>
<dbReference type="OrthoDB" id="9766870at2"/>
<dbReference type="InterPro" id="IPR035906">
    <property type="entry name" value="MetI-like_sf"/>
</dbReference>
<keyword evidence="5 7" id="KW-1133">Transmembrane helix</keyword>
<evidence type="ECO:0000256" key="6">
    <source>
        <dbReference type="ARBA" id="ARBA00023136"/>
    </source>
</evidence>
<dbReference type="EMBL" id="NHSJ01000012">
    <property type="protein sequence ID" value="PPQ33835.1"/>
    <property type="molecule type" value="Genomic_DNA"/>
</dbReference>
<organism evidence="8 9">
    <name type="scientific">Rhodoblastus sphagnicola</name>
    <dbReference type="NCBI Taxonomy" id="333368"/>
    <lineage>
        <taxon>Bacteria</taxon>
        <taxon>Pseudomonadati</taxon>
        <taxon>Pseudomonadota</taxon>
        <taxon>Alphaproteobacteria</taxon>
        <taxon>Hyphomicrobiales</taxon>
        <taxon>Rhodoblastaceae</taxon>
        <taxon>Rhodoblastus</taxon>
    </lineage>
</organism>
<feature type="transmembrane region" description="Helical" evidence="7">
    <location>
        <begin position="93"/>
        <end position="116"/>
    </location>
</feature>
<evidence type="ECO:0000256" key="2">
    <source>
        <dbReference type="ARBA" id="ARBA00022448"/>
    </source>
</evidence>
<evidence type="ECO:0000256" key="3">
    <source>
        <dbReference type="ARBA" id="ARBA00022475"/>
    </source>
</evidence>
<dbReference type="AlphaFoldDB" id="A0A2S6NGR2"/>
<feature type="transmembrane region" description="Helical" evidence="7">
    <location>
        <begin position="153"/>
        <end position="171"/>
    </location>
</feature>
<dbReference type="InterPro" id="IPR050366">
    <property type="entry name" value="BP-dependent_transpt_permease"/>
</dbReference>
<dbReference type="GO" id="GO:0005886">
    <property type="term" value="C:plasma membrane"/>
    <property type="evidence" value="ECO:0007669"/>
    <property type="project" value="UniProtKB-SubCell"/>
</dbReference>
<dbReference type="PROSITE" id="PS50928">
    <property type="entry name" value="ABC_TM1"/>
    <property type="match status" value="1"/>
</dbReference>
<dbReference type="PANTHER" id="PTHR43386:SF25">
    <property type="entry name" value="PEPTIDE ABC TRANSPORTER PERMEASE PROTEIN"/>
    <property type="match status" value="1"/>
</dbReference>
<accession>A0A2S6NGR2</accession>
<keyword evidence="4 7" id="KW-0812">Transmembrane</keyword>
<keyword evidence="3" id="KW-1003">Cell membrane</keyword>
<evidence type="ECO:0000256" key="1">
    <source>
        <dbReference type="ARBA" id="ARBA00004651"/>
    </source>
</evidence>
<proteinExistence type="inferred from homology"/>